<keyword evidence="7" id="KW-0408">Iron</keyword>
<keyword evidence="10 12" id="KW-0472">Membrane</keyword>
<comment type="caution">
    <text evidence="17">The sequence shown here is derived from an EMBL/GenBank/DDBJ whole genome shotgun (WGS) entry which is preliminary data.</text>
</comment>
<dbReference type="AlphaFoldDB" id="A0A4R6NX06"/>
<keyword evidence="8" id="KW-0406">Ion transport</keyword>
<dbReference type="GO" id="GO:0015344">
    <property type="term" value="F:siderophore uptake transmembrane transporter activity"/>
    <property type="evidence" value="ECO:0007669"/>
    <property type="project" value="TreeGrafter"/>
</dbReference>
<evidence type="ECO:0000259" key="15">
    <source>
        <dbReference type="Pfam" id="PF00593"/>
    </source>
</evidence>
<evidence type="ECO:0000259" key="16">
    <source>
        <dbReference type="Pfam" id="PF07715"/>
    </source>
</evidence>
<dbReference type="Pfam" id="PF00593">
    <property type="entry name" value="TonB_dep_Rec_b-barrel"/>
    <property type="match status" value="1"/>
</dbReference>
<evidence type="ECO:0000256" key="4">
    <source>
        <dbReference type="ARBA" id="ARBA00022496"/>
    </source>
</evidence>
<dbReference type="OrthoDB" id="9760620at2"/>
<keyword evidence="3 12" id="KW-1134">Transmembrane beta strand</keyword>
<dbReference type="InterPro" id="IPR039426">
    <property type="entry name" value="TonB-dep_rcpt-like"/>
</dbReference>
<evidence type="ECO:0000256" key="3">
    <source>
        <dbReference type="ARBA" id="ARBA00022452"/>
    </source>
</evidence>
<feature type="signal peptide" evidence="14">
    <location>
        <begin position="1"/>
        <end position="24"/>
    </location>
</feature>
<evidence type="ECO:0000256" key="7">
    <source>
        <dbReference type="ARBA" id="ARBA00023004"/>
    </source>
</evidence>
<dbReference type="Gene3D" id="2.40.170.20">
    <property type="entry name" value="TonB-dependent receptor, beta-barrel domain"/>
    <property type="match status" value="1"/>
</dbReference>
<keyword evidence="6 14" id="KW-0732">Signal</keyword>
<keyword evidence="5 12" id="KW-0812">Transmembrane</keyword>
<dbReference type="PANTHER" id="PTHR32552">
    <property type="entry name" value="FERRICHROME IRON RECEPTOR-RELATED"/>
    <property type="match status" value="1"/>
</dbReference>
<dbReference type="GO" id="GO:0009279">
    <property type="term" value="C:cell outer membrane"/>
    <property type="evidence" value="ECO:0007669"/>
    <property type="project" value="UniProtKB-SubCell"/>
</dbReference>
<sequence length="682" mass="76024">MKYFKPLGLPLLATPFYCIPVSHAQMASSTDNIDERVVVTATQTQQSWLTTPASVTRVSRDRQLPTLNIDAGDLLEGIPGIQADSRYNYAQDTRIVIRGFGSRAAFGVRSLQLNIDGIPLSMPDGQAQTSSIMLDDAHSVEVLRGPLAVLYGNSGGGVVEWQSLAPQLSSISFATQQSADNLQRYTADLQYAGDTHQFKLMASDFQTDGPRPHNSAEREQQAFRWYIDISDSQRLIVRYDNNYAPLLQDPSALTPSAWREDPEQTVQRAIDFNTRKSIHHRQGSLSWELERNNATYRVSAWQGDRDIVQFLPFSGADATSSGAVIDLSRQFEGLHAFANWSLNNHVDVSAGWIDERQQDHRFGLVNDSGERGDLRRDEFNHIDSRSLYGRIAWQLAPNWQLDGGLRYNDIDYRVTDSYITAENPDDSGSRTFDELSSAAALTWQATEKVSAYVSYGEGFETPTLTELAYRNEGSGLNRNLAPSTNSQYEAGLKAILADGWRLGLSYFDIQSDNEILVDQSNDGRTTYRNAAQTSRDGFELSLEGDITERLNAWVSYTDISAVFDSGSLRGNTLPGVAEQQAFARLNYDLAQQWQLQLSARYRGNTFTADENTVSAPSYTVFDAALRKSWQIGEHQLKGWLLVDNISDKSYVGAVVVNQGSGRAFEPAVGRQVSVGLKWTRRF</sequence>
<dbReference type="InterPro" id="IPR000531">
    <property type="entry name" value="Beta-barrel_TonB"/>
</dbReference>
<organism evidence="17 18">
    <name type="scientific">Idiomarina aquatica</name>
    <dbReference type="NCBI Taxonomy" id="1327752"/>
    <lineage>
        <taxon>Bacteria</taxon>
        <taxon>Pseudomonadati</taxon>
        <taxon>Pseudomonadota</taxon>
        <taxon>Gammaproteobacteria</taxon>
        <taxon>Alteromonadales</taxon>
        <taxon>Idiomarinaceae</taxon>
        <taxon>Idiomarina</taxon>
    </lineage>
</organism>
<evidence type="ECO:0000256" key="12">
    <source>
        <dbReference type="PROSITE-ProRule" id="PRU01360"/>
    </source>
</evidence>
<evidence type="ECO:0000256" key="8">
    <source>
        <dbReference type="ARBA" id="ARBA00023065"/>
    </source>
</evidence>
<evidence type="ECO:0000256" key="11">
    <source>
        <dbReference type="ARBA" id="ARBA00023237"/>
    </source>
</evidence>
<evidence type="ECO:0000256" key="10">
    <source>
        <dbReference type="ARBA" id="ARBA00023136"/>
    </source>
</evidence>
<evidence type="ECO:0000256" key="5">
    <source>
        <dbReference type="ARBA" id="ARBA00022692"/>
    </source>
</evidence>
<evidence type="ECO:0000256" key="13">
    <source>
        <dbReference type="RuleBase" id="RU003357"/>
    </source>
</evidence>
<keyword evidence="4" id="KW-0410">Iron transport</keyword>
<dbReference type="SUPFAM" id="SSF56935">
    <property type="entry name" value="Porins"/>
    <property type="match status" value="1"/>
</dbReference>
<dbReference type="PANTHER" id="PTHR32552:SF68">
    <property type="entry name" value="FERRICHROME OUTER MEMBRANE TRANSPORTER_PHAGE RECEPTOR"/>
    <property type="match status" value="1"/>
</dbReference>
<dbReference type="Proteomes" id="UP000295531">
    <property type="component" value="Unassembled WGS sequence"/>
</dbReference>
<gene>
    <name evidence="17" type="ORF">DEU29_12717</name>
</gene>
<reference evidence="17 18" key="1">
    <citation type="submission" date="2019-03" db="EMBL/GenBank/DDBJ databases">
        <title>Freshwater and sediment microbial communities from various areas in North America, analyzing microbe dynamics in response to fracking.</title>
        <authorList>
            <person name="Lamendella R."/>
        </authorList>
    </citation>
    <scope>NUCLEOTIDE SEQUENCE [LARGE SCALE GENOMIC DNA]</scope>
    <source>
        <strain evidence="17 18">18_TX</strain>
    </source>
</reference>
<evidence type="ECO:0000256" key="14">
    <source>
        <dbReference type="SAM" id="SignalP"/>
    </source>
</evidence>
<evidence type="ECO:0000256" key="9">
    <source>
        <dbReference type="ARBA" id="ARBA00023077"/>
    </source>
</evidence>
<evidence type="ECO:0000256" key="2">
    <source>
        <dbReference type="ARBA" id="ARBA00022448"/>
    </source>
</evidence>
<comment type="similarity">
    <text evidence="12 13">Belongs to the TonB-dependent receptor family.</text>
</comment>
<evidence type="ECO:0000256" key="6">
    <source>
        <dbReference type="ARBA" id="ARBA00022729"/>
    </source>
</evidence>
<dbReference type="InterPro" id="IPR036942">
    <property type="entry name" value="Beta-barrel_TonB_sf"/>
</dbReference>
<dbReference type="InterPro" id="IPR037066">
    <property type="entry name" value="Plug_dom_sf"/>
</dbReference>
<keyword evidence="11 12" id="KW-0998">Cell outer membrane</keyword>
<proteinExistence type="inferred from homology"/>
<feature type="domain" description="TonB-dependent receptor plug" evidence="16">
    <location>
        <begin position="50"/>
        <end position="158"/>
    </location>
</feature>
<evidence type="ECO:0000313" key="17">
    <source>
        <dbReference type="EMBL" id="TDP27605.1"/>
    </source>
</evidence>
<feature type="chain" id="PRO_5020329785" evidence="14">
    <location>
        <begin position="25"/>
        <end position="682"/>
    </location>
</feature>
<feature type="domain" description="TonB-dependent receptor-like beta-barrel" evidence="15">
    <location>
        <begin position="231"/>
        <end position="639"/>
    </location>
</feature>
<keyword evidence="18" id="KW-1185">Reference proteome</keyword>
<comment type="subcellular location">
    <subcellularLocation>
        <location evidence="1 12">Cell outer membrane</location>
        <topology evidence="1 12">Multi-pass membrane protein</topology>
    </subcellularLocation>
</comment>
<dbReference type="Pfam" id="PF07715">
    <property type="entry name" value="Plug"/>
    <property type="match status" value="1"/>
</dbReference>
<dbReference type="RefSeq" id="WP_133540756.1">
    <property type="nucleotide sequence ID" value="NZ_SNXI01000027.1"/>
</dbReference>
<accession>A0A4R6NX06</accession>
<dbReference type="Gene3D" id="2.170.130.10">
    <property type="entry name" value="TonB-dependent receptor, plug domain"/>
    <property type="match status" value="1"/>
</dbReference>
<evidence type="ECO:0000313" key="18">
    <source>
        <dbReference type="Proteomes" id="UP000295531"/>
    </source>
</evidence>
<dbReference type="CDD" id="cd01347">
    <property type="entry name" value="ligand_gated_channel"/>
    <property type="match status" value="1"/>
</dbReference>
<dbReference type="PROSITE" id="PS52016">
    <property type="entry name" value="TONB_DEPENDENT_REC_3"/>
    <property type="match status" value="1"/>
</dbReference>
<keyword evidence="2 12" id="KW-0813">Transport</keyword>
<dbReference type="InterPro" id="IPR012910">
    <property type="entry name" value="Plug_dom"/>
</dbReference>
<name>A0A4R6NX06_9GAMM</name>
<dbReference type="EMBL" id="SNXI01000027">
    <property type="protein sequence ID" value="TDP27605.1"/>
    <property type="molecule type" value="Genomic_DNA"/>
</dbReference>
<evidence type="ECO:0000256" key="1">
    <source>
        <dbReference type="ARBA" id="ARBA00004571"/>
    </source>
</evidence>
<protein>
    <submittedName>
        <fullName evidence="17">Iron complex outermembrane receptor protein</fullName>
    </submittedName>
</protein>
<keyword evidence="9 13" id="KW-0798">TonB box</keyword>
<keyword evidence="17" id="KW-0675">Receptor</keyword>